<dbReference type="GO" id="GO:0042720">
    <property type="term" value="C:mitochondrial inner membrane peptidase complex"/>
    <property type="evidence" value="ECO:0007669"/>
    <property type="project" value="InterPro"/>
</dbReference>
<sequence>MFSRATIRPFLLAITWIPVLMTAREFVHVSQIKGKSMRPTLNPNDNSTDWVLVKLFRPRHRERNDIILFRAPSDPNVIYCKRIKGLSNDALYLDHKDMVANNKSQLTLVPNGHLWVEGDNTHSVDSRSFGPISDGLVLGKVLCVIWPPERWGTNLNRWVGRDILAPDTDAESN</sequence>
<feature type="domain" description="Peptidase S26" evidence="13">
    <location>
        <begin position="104"/>
        <end position="146"/>
    </location>
</feature>
<evidence type="ECO:0000313" key="15">
    <source>
        <dbReference type="Proteomes" id="UP000750334"/>
    </source>
</evidence>
<name>A0A9P7B682_MAUEX</name>
<comment type="similarity">
    <text evidence="2">Belongs to the peptidase S26 family. IMP2 subfamily.</text>
</comment>
<keyword evidence="10" id="KW-0472">Membrane</keyword>
<dbReference type="OrthoDB" id="9996127at2759"/>
<evidence type="ECO:0000259" key="13">
    <source>
        <dbReference type="Pfam" id="PF10502"/>
    </source>
</evidence>
<evidence type="ECO:0000256" key="10">
    <source>
        <dbReference type="ARBA" id="ARBA00023136"/>
    </source>
</evidence>
<evidence type="ECO:0000256" key="9">
    <source>
        <dbReference type="ARBA" id="ARBA00023128"/>
    </source>
</evidence>
<feature type="active site" evidence="11">
    <location>
        <position position="36"/>
    </location>
</feature>
<keyword evidence="7" id="KW-0378">Hydrolase</keyword>
<evidence type="ECO:0000256" key="12">
    <source>
        <dbReference type="SAM" id="SignalP"/>
    </source>
</evidence>
<dbReference type="Pfam" id="PF10502">
    <property type="entry name" value="Peptidase_S26"/>
    <property type="match status" value="2"/>
</dbReference>
<dbReference type="PANTHER" id="PTHR46041:SF2">
    <property type="entry name" value="MITOCHONDRIAL INNER MEMBRANE PROTEASE SUBUNIT 2"/>
    <property type="match status" value="1"/>
</dbReference>
<dbReference type="SUPFAM" id="SSF51306">
    <property type="entry name" value="LexA/Signal peptidase"/>
    <property type="match status" value="1"/>
</dbReference>
<dbReference type="InterPro" id="IPR036286">
    <property type="entry name" value="LexA/Signal_pep-like_sf"/>
</dbReference>
<dbReference type="Gene3D" id="2.10.109.10">
    <property type="entry name" value="Umud Fragment, subunit A"/>
    <property type="match status" value="1"/>
</dbReference>
<dbReference type="EMBL" id="PUHR01000171">
    <property type="protein sequence ID" value="KAG0660725.1"/>
    <property type="molecule type" value="Genomic_DNA"/>
</dbReference>
<dbReference type="InterPro" id="IPR000223">
    <property type="entry name" value="Pept_S26A_signal_pept_1"/>
</dbReference>
<keyword evidence="12" id="KW-0732">Signal</keyword>
<feature type="signal peptide" evidence="12">
    <location>
        <begin position="1"/>
        <end position="23"/>
    </location>
</feature>
<evidence type="ECO:0000256" key="5">
    <source>
        <dbReference type="ARBA" id="ARBA00022692"/>
    </source>
</evidence>
<protein>
    <recommendedName>
        <fullName evidence="3">Mitochondrial inner membrane protease subunit 2</fullName>
    </recommendedName>
</protein>
<dbReference type="InterPro" id="IPR037730">
    <property type="entry name" value="IMP2"/>
</dbReference>
<feature type="chain" id="PRO_5040140909" description="Mitochondrial inner membrane protease subunit 2" evidence="12">
    <location>
        <begin position="24"/>
        <end position="173"/>
    </location>
</feature>
<dbReference type="GO" id="GO:0004252">
    <property type="term" value="F:serine-type endopeptidase activity"/>
    <property type="evidence" value="ECO:0007669"/>
    <property type="project" value="InterPro"/>
</dbReference>
<comment type="caution">
    <text evidence="14">The sequence shown here is derived from an EMBL/GenBank/DDBJ whole genome shotgun (WGS) entry which is preliminary data.</text>
</comment>
<evidence type="ECO:0000256" key="7">
    <source>
        <dbReference type="ARBA" id="ARBA00022801"/>
    </source>
</evidence>
<gene>
    <name evidence="14" type="ORF">C6P45_001534</name>
</gene>
<organism evidence="14 15">
    <name type="scientific">Maudiozyma exigua</name>
    <name type="common">Yeast</name>
    <name type="synonym">Kazachstania exigua</name>
    <dbReference type="NCBI Taxonomy" id="34358"/>
    <lineage>
        <taxon>Eukaryota</taxon>
        <taxon>Fungi</taxon>
        <taxon>Dikarya</taxon>
        <taxon>Ascomycota</taxon>
        <taxon>Saccharomycotina</taxon>
        <taxon>Saccharomycetes</taxon>
        <taxon>Saccharomycetales</taxon>
        <taxon>Saccharomycetaceae</taxon>
        <taxon>Maudiozyma</taxon>
    </lineage>
</organism>
<keyword evidence="5" id="KW-0812">Transmembrane</keyword>
<evidence type="ECO:0000256" key="6">
    <source>
        <dbReference type="ARBA" id="ARBA00022792"/>
    </source>
</evidence>
<dbReference type="PRINTS" id="PR00727">
    <property type="entry name" value="LEADERPTASE"/>
</dbReference>
<accession>A0A9P7B682</accession>
<keyword evidence="4" id="KW-0645">Protease</keyword>
<evidence type="ECO:0000256" key="8">
    <source>
        <dbReference type="ARBA" id="ARBA00022989"/>
    </source>
</evidence>
<comment type="subcellular location">
    <subcellularLocation>
        <location evidence="1">Mitochondrion inner membrane</location>
        <topology evidence="1">Single-pass membrane protein</topology>
    </subcellularLocation>
</comment>
<dbReference type="GO" id="GO:0006465">
    <property type="term" value="P:signal peptide processing"/>
    <property type="evidence" value="ECO:0007669"/>
    <property type="project" value="InterPro"/>
</dbReference>
<dbReference type="Proteomes" id="UP000750334">
    <property type="component" value="Unassembled WGS sequence"/>
</dbReference>
<keyword evidence="15" id="KW-1185">Reference proteome</keyword>
<evidence type="ECO:0000256" key="4">
    <source>
        <dbReference type="ARBA" id="ARBA00022670"/>
    </source>
</evidence>
<dbReference type="GO" id="GO:0006627">
    <property type="term" value="P:protein processing involved in protein targeting to mitochondrion"/>
    <property type="evidence" value="ECO:0007669"/>
    <property type="project" value="InterPro"/>
</dbReference>
<feature type="domain" description="Peptidase S26" evidence="13">
    <location>
        <begin position="15"/>
        <end position="103"/>
    </location>
</feature>
<evidence type="ECO:0000313" key="14">
    <source>
        <dbReference type="EMBL" id="KAG0660725.1"/>
    </source>
</evidence>
<proteinExistence type="inferred from homology"/>
<dbReference type="AlphaFoldDB" id="A0A9P7B682"/>
<keyword evidence="6" id="KW-0999">Mitochondrion inner membrane</keyword>
<dbReference type="PANTHER" id="PTHR46041">
    <property type="entry name" value="MITOCHONDRIAL INNER MEMBRANE PROTEASE SUBUNIT 2"/>
    <property type="match status" value="1"/>
</dbReference>
<evidence type="ECO:0000256" key="11">
    <source>
        <dbReference type="PIRSR" id="PIRSR600223-1"/>
    </source>
</evidence>
<feature type="active site" evidence="11">
    <location>
        <position position="81"/>
    </location>
</feature>
<evidence type="ECO:0000256" key="1">
    <source>
        <dbReference type="ARBA" id="ARBA00004434"/>
    </source>
</evidence>
<evidence type="ECO:0000256" key="2">
    <source>
        <dbReference type="ARBA" id="ARBA00007066"/>
    </source>
</evidence>
<dbReference type="CDD" id="cd06530">
    <property type="entry name" value="S26_SPase_I"/>
    <property type="match status" value="1"/>
</dbReference>
<evidence type="ECO:0000256" key="3">
    <source>
        <dbReference type="ARBA" id="ARBA00013650"/>
    </source>
</evidence>
<dbReference type="InterPro" id="IPR019533">
    <property type="entry name" value="Peptidase_S26"/>
</dbReference>
<keyword evidence="9" id="KW-0496">Mitochondrion</keyword>
<reference evidence="14 15" key="1">
    <citation type="submission" date="2020-11" db="EMBL/GenBank/DDBJ databases">
        <title>Kefir isolates.</title>
        <authorList>
            <person name="Marcisauskas S."/>
            <person name="Kim Y."/>
            <person name="Blasche S."/>
        </authorList>
    </citation>
    <scope>NUCLEOTIDE SEQUENCE [LARGE SCALE GENOMIC DNA]</scope>
    <source>
        <strain evidence="14 15">OG2</strain>
    </source>
</reference>
<keyword evidence="8" id="KW-1133">Transmembrane helix</keyword>